<dbReference type="Proteomes" id="UP000007755">
    <property type="component" value="Unassembled WGS sequence"/>
</dbReference>
<gene>
    <name evidence="1" type="ORF">G5I_02593</name>
</gene>
<dbReference type="EMBL" id="GL888052">
    <property type="protein sequence ID" value="EGI68718.1"/>
    <property type="molecule type" value="Genomic_DNA"/>
</dbReference>
<dbReference type="AlphaFoldDB" id="F4WAQ4"/>
<keyword evidence="2" id="KW-1185">Reference proteome</keyword>
<reference evidence="1" key="1">
    <citation type="submission" date="2011-02" db="EMBL/GenBank/DDBJ databases">
        <title>The genome of the leaf-cutting ant Acromyrmex echinatior suggests key adaptations to social evolution and fungus farming.</title>
        <authorList>
            <person name="Nygaard S."/>
            <person name="Zhang G."/>
        </authorList>
    </citation>
    <scope>NUCLEOTIDE SEQUENCE</scope>
</reference>
<organism evidence="2">
    <name type="scientific">Acromyrmex echinatior</name>
    <name type="common">Panamanian leafcutter ant</name>
    <name type="synonym">Acromyrmex octospinosus echinatior</name>
    <dbReference type="NCBI Taxonomy" id="103372"/>
    <lineage>
        <taxon>Eukaryota</taxon>
        <taxon>Metazoa</taxon>
        <taxon>Ecdysozoa</taxon>
        <taxon>Arthropoda</taxon>
        <taxon>Hexapoda</taxon>
        <taxon>Insecta</taxon>
        <taxon>Pterygota</taxon>
        <taxon>Neoptera</taxon>
        <taxon>Endopterygota</taxon>
        <taxon>Hymenoptera</taxon>
        <taxon>Apocrita</taxon>
        <taxon>Aculeata</taxon>
        <taxon>Formicoidea</taxon>
        <taxon>Formicidae</taxon>
        <taxon>Myrmicinae</taxon>
        <taxon>Acromyrmex</taxon>
    </lineage>
</organism>
<evidence type="ECO:0000313" key="2">
    <source>
        <dbReference type="Proteomes" id="UP000007755"/>
    </source>
</evidence>
<proteinExistence type="predicted"/>
<accession>F4WAQ4</accession>
<sequence length="186" mass="21642">MWPAVVDTSLEINMADVCEREKIAKEIEKISKSIHKKHRALKRERKEEEEENSLTFEPSALHKFDDRSHDRVQPITSAYEDHTTDRVVRKRFRNDRRFVSDDDSKSVANVGRPRALRAGLGLLDQKYVEAILRGARGKESGIDDIYDVHLHKNGLMFVNKSFDVDEMDNIIIDEIYDTLVYIISRN</sequence>
<evidence type="ECO:0000313" key="1">
    <source>
        <dbReference type="EMBL" id="EGI68718.1"/>
    </source>
</evidence>
<protein>
    <submittedName>
        <fullName evidence="1">Uncharacterized protein</fullName>
    </submittedName>
</protein>
<dbReference type="InParanoid" id="F4WAQ4"/>
<name>F4WAQ4_ACREC</name>